<proteinExistence type="predicted"/>
<dbReference type="SUPFAM" id="SSF81606">
    <property type="entry name" value="PP2C-like"/>
    <property type="match status" value="1"/>
</dbReference>
<dbReference type="Gene3D" id="3.60.40.10">
    <property type="entry name" value="PPM-type phosphatase domain"/>
    <property type="match status" value="1"/>
</dbReference>
<dbReference type="Pfam" id="PF13672">
    <property type="entry name" value="PP2C_2"/>
    <property type="match status" value="1"/>
</dbReference>
<comment type="caution">
    <text evidence="1">The sequence shown here is derived from an EMBL/GenBank/DDBJ whole genome shotgun (WGS) entry which is preliminary data.</text>
</comment>
<sequence length="247" mass="26434">MQVGYVCEASPEVSANEDFVLASERFVVVLDGATASGMPTGCVHDVAWLAGRLGGRLAAVLIERPELGLVEVLREGIVSTLALHAGCDLRNPDSPSSTVAVVRERGGLLEWLVLADSWVVVERVGGGIVEVHDDRTAHLPAYDRASVSRLRNTDEGFWVASTRPEAADRALTGSVPAAEVRRFAVVTDGVSRLVERYGWSWARVLDALEQRGPAAVVRELRAAEAAAEAGSFRGKRYDDATAVFGVL</sequence>
<reference evidence="1 2" key="1">
    <citation type="submission" date="2024-09" db="EMBL/GenBank/DDBJ databases">
        <authorList>
            <person name="Lee S.D."/>
        </authorList>
    </citation>
    <scope>NUCLEOTIDE SEQUENCE [LARGE SCALE GENOMIC DNA]</scope>
    <source>
        <strain evidence="1 2">N1-1</strain>
    </source>
</reference>
<evidence type="ECO:0000313" key="2">
    <source>
        <dbReference type="Proteomes" id="UP001592582"/>
    </source>
</evidence>
<dbReference type="InterPro" id="IPR001932">
    <property type="entry name" value="PPM-type_phosphatase-like_dom"/>
</dbReference>
<dbReference type="EMBL" id="JBHEZX010000010">
    <property type="protein sequence ID" value="MFC1412142.1"/>
    <property type="molecule type" value="Genomic_DNA"/>
</dbReference>
<keyword evidence="2" id="KW-1185">Reference proteome</keyword>
<accession>A0ABV6VEK3</accession>
<organism evidence="1 2">
    <name type="scientific">Streptacidiphilus alkalitolerans</name>
    <dbReference type="NCBI Taxonomy" id="3342712"/>
    <lineage>
        <taxon>Bacteria</taxon>
        <taxon>Bacillati</taxon>
        <taxon>Actinomycetota</taxon>
        <taxon>Actinomycetes</taxon>
        <taxon>Kitasatosporales</taxon>
        <taxon>Streptomycetaceae</taxon>
        <taxon>Streptacidiphilus</taxon>
    </lineage>
</organism>
<dbReference type="InterPro" id="IPR036457">
    <property type="entry name" value="PPM-type-like_dom_sf"/>
</dbReference>
<gene>
    <name evidence="1" type="ORF">ACEZDG_23010</name>
</gene>
<name>A0ABV6VEK3_9ACTN</name>
<protein>
    <submittedName>
        <fullName evidence="1">Protein phosphatase 2C domain-containing protein</fullName>
    </submittedName>
</protein>
<dbReference type="Proteomes" id="UP001592582">
    <property type="component" value="Unassembled WGS sequence"/>
</dbReference>
<evidence type="ECO:0000313" key="1">
    <source>
        <dbReference type="EMBL" id="MFC1412142.1"/>
    </source>
</evidence>